<dbReference type="Pfam" id="PF13662">
    <property type="entry name" value="Toprim_4"/>
    <property type="match status" value="1"/>
</dbReference>
<proteinExistence type="inferred from homology"/>
<dbReference type="PROSITE" id="PS50880">
    <property type="entry name" value="TOPRIM"/>
    <property type="match status" value="1"/>
</dbReference>
<dbReference type="GO" id="GO:0003677">
    <property type="term" value="F:DNA binding"/>
    <property type="evidence" value="ECO:0007669"/>
    <property type="project" value="UniProtKB-UniRule"/>
</dbReference>
<dbReference type="EMBL" id="SVNY01000001">
    <property type="protein sequence ID" value="MBE6832467.1"/>
    <property type="molecule type" value="Genomic_DNA"/>
</dbReference>
<keyword evidence="4 7" id="KW-0862">Zinc</keyword>
<evidence type="ECO:0000256" key="3">
    <source>
        <dbReference type="ARBA" id="ARBA00022771"/>
    </source>
</evidence>
<protein>
    <recommendedName>
        <fullName evidence="7">Recombination protein RecR</fullName>
    </recommendedName>
</protein>
<name>A0A928KW42_9FIRM</name>
<dbReference type="GO" id="GO:0008270">
    <property type="term" value="F:zinc ion binding"/>
    <property type="evidence" value="ECO:0007669"/>
    <property type="project" value="UniProtKB-KW"/>
</dbReference>
<comment type="function">
    <text evidence="7">May play a role in DNA repair. It seems to be involved in an RecBC-independent recombinational process of DNA repair. It may act with RecF and RecO.</text>
</comment>
<dbReference type="Pfam" id="PF21176">
    <property type="entry name" value="RecR_HhH"/>
    <property type="match status" value="1"/>
</dbReference>
<evidence type="ECO:0000256" key="7">
    <source>
        <dbReference type="HAMAP-Rule" id="MF_00017"/>
    </source>
</evidence>
<evidence type="ECO:0000256" key="5">
    <source>
        <dbReference type="ARBA" id="ARBA00023172"/>
    </source>
</evidence>
<dbReference type="PANTHER" id="PTHR30446:SF0">
    <property type="entry name" value="RECOMBINATION PROTEIN RECR"/>
    <property type="match status" value="1"/>
</dbReference>
<dbReference type="PROSITE" id="PS01300">
    <property type="entry name" value="RECR"/>
    <property type="match status" value="1"/>
</dbReference>
<evidence type="ECO:0000313" key="9">
    <source>
        <dbReference type="EMBL" id="MBE6832467.1"/>
    </source>
</evidence>
<dbReference type="Proteomes" id="UP000754750">
    <property type="component" value="Unassembled WGS sequence"/>
</dbReference>
<dbReference type="CDD" id="cd01025">
    <property type="entry name" value="TOPRIM_recR"/>
    <property type="match status" value="1"/>
</dbReference>
<comment type="similarity">
    <text evidence="7">Belongs to the RecR family.</text>
</comment>
<feature type="zinc finger region" description="C4-type" evidence="7">
    <location>
        <begin position="59"/>
        <end position="74"/>
    </location>
</feature>
<keyword evidence="1 7" id="KW-0479">Metal-binding</keyword>
<gene>
    <name evidence="7 9" type="primary">recR</name>
    <name evidence="9" type="ORF">E7512_02605</name>
</gene>
<dbReference type="InterPro" id="IPR015967">
    <property type="entry name" value="Rcmb_RecR_Znf"/>
</dbReference>
<dbReference type="SUPFAM" id="SSF111304">
    <property type="entry name" value="Recombination protein RecR"/>
    <property type="match status" value="1"/>
</dbReference>
<dbReference type="SMART" id="SM00493">
    <property type="entry name" value="TOPRIM"/>
    <property type="match status" value="1"/>
</dbReference>
<dbReference type="HAMAP" id="MF_00017">
    <property type="entry name" value="RecR"/>
    <property type="match status" value="1"/>
</dbReference>
<dbReference type="InterPro" id="IPR023627">
    <property type="entry name" value="Rcmb_RecR"/>
</dbReference>
<dbReference type="Gene3D" id="3.40.1360.10">
    <property type="match status" value="1"/>
</dbReference>
<dbReference type="Pfam" id="PF21175">
    <property type="entry name" value="RecR_C"/>
    <property type="match status" value="1"/>
</dbReference>
<dbReference type="Gene3D" id="1.10.8.420">
    <property type="entry name" value="RecR Domain 1"/>
    <property type="match status" value="1"/>
</dbReference>
<feature type="domain" description="Toprim" evidence="8">
    <location>
        <begin position="82"/>
        <end position="176"/>
    </location>
</feature>
<dbReference type="Gene3D" id="3.30.60.80">
    <property type="match status" value="1"/>
</dbReference>
<dbReference type="Pfam" id="PF02132">
    <property type="entry name" value="RecR_ZnF"/>
    <property type="match status" value="1"/>
</dbReference>
<comment type="caution">
    <text evidence="9">The sequence shown here is derived from an EMBL/GenBank/DDBJ whole genome shotgun (WGS) entry which is preliminary data.</text>
</comment>
<keyword evidence="2 7" id="KW-0227">DNA damage</keyword>
<sequence>MSAYYVAPLARLIEQFERLPGIGHKSAQRLAYYVLGLSKEETEQFTGAIREAHEKIHYCKECCNLTDQELCPVCRSAGRDRSIICVVEDPRDVFALERTNEYKGLYHVLHGAISPLNGVGPDQLCIKELLARMNDEVREIIMATNPTVEGEATAMYLSRLLKPMGITVTRLAYGIPVGGDLEYADEVTLTRAMEGRREI</sequence>
<evidence type="ECO:0000256" key="4">
    <source>
        <dbReference type="ARBA" id="ARBA00022833"/>
    </source>
</evidence>
<keyword evidence="6 7" id="KW-0234">DNA repair</keyword>
<dbReference type="GO" id="GO:0006281">
    <property type="term" value="P:DNA repair"/>
    <property type="evidence" value="ECO:0007669"/>
    <property type="project" value="UniProtKB-UniRule"/>
</dbReference>
<keyword evidence="5 7" id="KW-0233">DNA recombination</keyword>
<reference evidence="9" key="1">
    <citation type="submission" date="2019-04" db="EMBL/GenBank/DDBJ databases">
        <title>Evolution of Biomass-Degrading Anaerobic Consortia Revealed by Metagenomics.</title>
        <authorList>
            <person name="Peng X."/>
        </authorList>
    </citation>
    <scope>NUCLEOTIDE SEQUENCE</scope>
    <source>
        <strain evidence="9">SIG551</strain>
    </source>
</reference>
<dbReference type="AlphaFoldDB" id="A0A928KW42"/>
<dbReference type="NCBIfam" id="TIGR00615">
    <property type="entry name" value="recR"/>
    <property type="match status" value="1"/>
</dbReference>
<dbReference type="GO" id="GO:0006310">
    <property type="term" value="P:DNA recombination"/>
    <property type="evidence" value="ECO:0007669"/>
    <property type="project" value="UniProtKB-UniRule"/>
</dbReference>
<dbReference type="PANTHER" id="PTHR30446">
    <property type="entry name" value="RECOMBINATION PROTEIN RECR"/>
    <property type="match status" value="1"/>
</dbReference>
<evidence type="ECO:0000259" key="8">
    <source>
        <dbReference type="PROSITE" id="PS50880"/>
    </source>
</evidence>
<evidence type="ECO:0000256" key="6">
    <source>
        <dbReference type="ARBA" id="ARBA00023204"/>
    </source>
</evidence>
<keyword evidence="3 7" id="KW-0863">Zinc-finger</keyword>
<dbReference type="InterPro" id="IPR000093">
    <property type="entry name" value="DNA_Rcmb_RecR"/>
</dbReference>
<evidence type="ECO:0000256" key="2">
    <source>
        <dbReference type="ARBA" id="ARBA00022763"/>
    </source>
</evidence>
<dbReference type="InterPro" id="IPR006171">
    <property type="entry name" value="TOPRIM_dom"/>
</dbReference>
<organism evidence="9 10">
    <name type="scientific">Faecalispora sporosphaeroides</name>
    <dbReference type="NCBI Taxonomy" id="1549"/>
    <lineage>
        <taxon>Bacteria</taxon>
        <taxon>Bacillati</taxon>
        <taxon>Bacillota</taxon>
        <taxon>Clostridia</taxon>
        <taxon>Eubacteriales</taxon>
        <taxon>Oscillospiraceae</taxon>
        <taxon>Faecalispora</taxon>
    </lineage>
</organism>
<accession>A0A928KW42</accession>
<dbReference type="InterPro" id="IPR034137">
    <property type="entry name" value="TOPRIM_RecR"/>
</dbReference>
<dbReference type="RefSeq" id="WP_020074048.1">
    <property type="nucleotide sequence ID" value="NZ_JBKWRC010000001.1"/>
</dbReference>
<evidence type="ECO:0000256" key="1">
    <source>
        <dbReference type="ARBA" id="ARBA00022723"/>
    </source>
</evidence>
<evidence type="ECO:0000313" key="10">
    <source>
        <dbReference type="Proteomes" id="UP000754750"/>
    </source>
</evidence>
<dbReference type="Gene3D" id="6.10.250.240">
    <property type="match status" value="1"/>
</dbReference>